<dbReference type="EMBL" id="JAJEPR010000008">
    <property type="protein sequence ID" value="MCC2189546.1"/>
    <property type="molecule type" value="Genomic_DNA"/>
</dbReference>
<dbReference type="InterPro" id="IPR009057">
    <property type="entry name" value="Homeodomain-like_sf"/>
</dbReference>
<comment type="caution">
    <text evidence="5">The sequence shown here is derived from an EMBL/GenBank/DDBJ whole genome shotgun (WGS) entry which is preliminary data.</text>
</comment>
<keyword evidence="1" id="KW-0805">Transcription regulation</keyword>
<dbReference type="InterPro" id="IPR018060">
    <property type="entry name" value="HTH_AraC"/>
</dbReference>
<name>A0AAE3DRW1_9FIRM</name>
<keyword evidence="2" id="KW-0238">DNA-binding</keyword>
<dbReference type="CDD" id="cd06986">
    <property type="entry name" value="cupin_MmsR-like_N"/>
    <property type="match status" value="1"/>
</dbReference>
<keyword evidence="3" id="KW-0804">Transcription</keyword>
<dbReference type="Gene3D" id="1.10.10.60">
    <property type="entry name" value="Homeodomain-like"/>
    <property type="match status" value="2"/>
</dbReference>
<dbReference type="PANTHER" id="PTHR43280">
    <property type="entry name" value="ARAC-FAMILY TRANSCRIPTIONAL REGULATOR"/>
    <property type="match status" value="1"/>
</dbReference>
<dbReference type="GO" id="GO:0003700">
    <property type="term" value="F:DNA-binding transcription factor activity"/>
    <property type="evidence" value="ECO:0007669"/>
    <property type="project" value="InterPro"/>
</dbReference>
<feature type="domain" description="HTH araC/xylS-type" evidence="4">
    <location>
        <begin position="168"/>
        <end position="266"/>
    </location>
</feature>
<dbReference type="AlphaFoldDB" id="A0AAE3DRW1"/>
<evidence type="ECO:0000313" key="5">
    <source>
        <dbReference type="EMBL" id="MCC2189546.1"/>
    </source>
</evidence>
<evidence type="ECO:0000256" key="3">
    <source>
        <dbReference type="ARBA" id="ARBA00023163"/>
    </source>
</evidence>
<sequence>MAEKETRHQAYLTVYFCGSENCPPRHAYGPAVRPHYLLHVILKGRGIYQYKGQTYALSAGDAFLIPPAEVTYYQADEREPWSYAWVGFDGKAVPEILARTVFSEAFVFRKETPDSIAPLTDQMKKLCETFFQSPEDQLSAAGNLLLLFSFMKKKAPETSQEPTQIYLQKAKEYLENNYAYPIRISDVARYTGIDRTYLYRIFMEKEKLSPKQYLLRHRLRMAVEMLCTTSYSITEIALSCGFHDASSFSGCFRKEFHVSPRDFRQNARMDTNGLVSSIFLQT</sequence>
<dbReference type="InterPro" id="IPR003313">
    <property type="entry name" value="AraC-bd"/>
</dbReference>
<accession>A0AAE3DRW1</accession>
<dbReference type="GO" id="GO:0043565">
    <property type="term" value="F:sequence-specific DNA binding"/>
    <property type="evidence" value="ECO:0007669"/>
    <property type="project" value="InterPro"/>
</dbReference>
<dbReference type="RefSeq" id="WP_227614878.1">
    <property type="nucleotide sequence ID" value="NZ_JAJEPR010000008.1"/>
</dbReference>
<dbReference type="Pfam" id="PF02311">
    <property type="entry name" value="AraC_binding"/>
    <property type="match status" value="1"/>
</dbReference>
<dbReference type="SUPFAM" id="SSF51215">
    <property type="entry name" value="Regulatory protein AraC"/>
    <property type="match status" value="1"/>
</dbReference>
<dbReference type="PRINTS" id="PR00032">
    <property type="entry name" value="HTHARAC"/>
</dbReference>
<dbReference type="PANTHER" id="PTHR43280:SF2">
    <property type="entry name" value="HTH-TYPE TRANSCRIPTIONAL REGULATOR EXSA"/>
    <property type="match status" value="1"/>
</dbReference>
<dbReference type="SUPFAM" id="SSF46689">
    <property type="entry name" value="Homeodomain-like"/>
    <property type="match status" value="2"/>
</dbReference>
<evidence type="ECO:0000256" key="2">
    <source>
        <dbReference type="ARBA" id="ARBA00023125"/>
    </source>
</evidence>
<organism evidence="5 6">
    <name type="scientific">Fusicatenibacter faecihominis</name>
    <dbReference type="NCBI Taxonomy" id="2881276"/>
    <lineage>
        <taxon>Bacteria</taxon>
        <taxon>Bacillati</taxon>
        <taxon>Bacillota</taxon>
        <taxon>Clostridia</taxon>
        <taxon>Lachnospirales</taxon>
        <taxon>Lachnospiraceae</taxon>
        <taxon>Fusicatenibacter</taxon>
    </lineage>
</organism>
<gene>
    <name evidence="5" type="ORF">LKD71_06970</name>
</gene>
<dbReference type="Proteomes" id="UP001197875">
    <property type="component" value="Unassembled WGS sequence"/>
</dbReference>
<dbReference type="SMART" id="SM00342">
    <property type="entry name" value="HTH_ARAC"/>
    <property type="match status" value="1"/>
</dbReference>
<reference evidence="5 6" key="1">
    <citation type="submission" date="2021-10" db="EMBL/GenBank/DDBJ databases">
        <title>Anaerobic single-cell dispensing facilitates the cultivation of human gut bacteria.</title>
        <authorList>
            <person name="Afrizal A."/>
        </authorList>
    </citation>
    <scope>NUCLEOTIDE SEQUENCE [LARGE SCALE GENOMIC DNA]</scope>
    <source>
        <strain evidence="5 6">CLA-AA-H277</strain>
    </source>
</reference>
<dbReference type="PROSITE" id="PS01124">
    <property type="entry name" value="HTH_ARAC_FAMILY_2"/>
    <property type="match status" value="1"/>
</dbReference>
<dbReference type="InterPro" id="IPR037923">
    <property type="entry name" value="HTH-like"/>
</dbReference>
<dbReference type="InterPro" id="IPR020449">
    <property type="entry name" value="Tscrpt_reg_AraC-type_HTH"/>
</dbReference>
<protein>
    <submittedName>
        <fullName evidence="5">AraC family transcriptional regulator</fullName>
    </submittedName>
</protein>
<keyword evidence="6" id="KW-1185">Reference proteome</keyword>
<evidence type="ECO:0000259" key="4">
    <source>
        <dbReference type="PROSITE" id="PS01124"/>
    </source>
</evidence>
<evidence type="ECO:0000313" key="6">
    <source>
        <dbReference type="Proteomes" id="UP001197875"/>
    </source>
</evidence>
<dbReference type="Pfam" id="PF12833">
    <property type="entry name" value="HTH_18"/>
    <property type="match status" value="1"/>
</dbReference>
<evidence type="ECO:0000256" key="1">
    <source>
        <dbReference type="ARBA" id="ARBA00023015"/>
    </source>
</evidence>
<proteinExistence type="predicted"/>
<dbReference type="Gene3D" id="2.60.120.280">
    <property type="entry name" value="Regulatory protein AraC"/>
    <property type="match status" value="1"/>
</dbReference>